<dbReference type="InterPro" id="IPR036812">
    <property type="entry name" value="NAD(P)_OxRdtase_dom_sf"/>
</dbReference>
<proteinExistence type="predicted"/>
<evidence type="ECO:0000256" key="1">
    <source>
        <dbReference type="ARBA" id="ARBA00023002"/>
    </source>
</evidence>
<name>A0A4S4AE84_9RHOO</name>
<dbReference type="OrthoDB" id="5488419at2"/>
<feature type="domain" description="NADP-dependent oxidoreductase" evidence="2">
    <location>
        <begin position="21"/>
        <end position="319"/>
    </location>
</feature>
<dbReference type="InterPro" id="IPR023210">
    <property type="entry name" value="NADP_OxRdtase_dom"/>
</dbReference>
<dbReference type="GO" id="GO:0005829">
    <property type="term" value="C:cytosol"/>
    <property type="evidence" value="ECO:0007669"/>
    <property type="project" value="UniProtKB-ARBA"/>
</dbReference>
<dbReference type="EMBL" id="SSOD01000020">
    <property type="protein sequence ID" value="THF56530.1"/>
    <property type="molecule type" value="Genomic_DNA"/>
</dbReference>
<dbReference type="Gene3D" id="3.20.20.100">
    <property type="entry name" value="NADP-dependent oxidoreductase domain"/>
    <property type="match status" value="1"/>
</dbReference>
<dbReference type="Proteomes" id="UP000307956">
    <property type="component" value="Unassembled WGS sequence"/>
</dbReference>
<keyword evidence="1" id="KW-0560">Oxidoreductase</keyword>
<protein>
    <submittedName>
        <fullName evidence="3">Aldo/keto reductase</fullName>
    </submittedName>
</protein>
<dbReference type="PANTHER" id="PTHR43364">
    <property type="entry name" value="NADH-SPECIFIC METHYLGLYOXAL REDUCTASE-RELATED"/>
    <property type="match status" value="1"/>
</dbReference>
<gene>
    <name evidence="3" type="ORF">E6O51_19135</name>
</gene>
<keyword evidence="4" id="KW-1185">Reference proteome</keyword>
<dbReference type="RefSeq" id="WP_136386624.1">
    <property type="nucleotide sequence ID" value="NZ_SSOD01000020.1"/>
</dbReference>
<dbReference type="Pfam" id="PF00248">
    <property type="entry name" value="Aldo_ket_red"/>
    <property type="match status" value="1"/>
</dbReference>
<dbReference type="AlphaFoldDB" id="A0A4S4AE84"/>
<dbReference type="CDD" id="cd19081">
    <property type="entry name" value="AKR_AKR9C1"/>
    <property type="match status" value="1"/>
</dbReference>
<reference evidence="3 4" key="1">
    <citation type="submission" date="2019-04" db="EMBL/GenBank/DDBJ databases">
        <title>Azoarcus rhizosphaerae sp. nov. isolated from rhizosphere of Ficus religiosa.</title>
        <authorList>
            <person name="Lin S.-Y."/>
            <person name="Hameed A."/>
            <person name="Hsu Y.-H."/>
            <person name="Young C.-C."/>
        </authorList>
    </citation>
    <scope>NUCLEOTIDE SEQUENCE [LARGE SCALE GENOMIC DNA]</scope>
    <source>
        <strain evidence="3 4">CC-YHH848</strain>
    </source>
</reference>
<accession>A0A4S4AE84</accession>
<sequence length="324" mass="34532">MSQTTPLPLRPLGRSGLSIAPLVFGGNVFGWTVDQPTAFTLLDRFVDAGLNAIDTADVYSAWVAGNRGGESETIIGQWLKAAPSRRDKVVLITKVGAAIGPVTGGLQAKYVAESVEASLRRLQTDHIDLYLSHYPDPATPVEETLRAYEDLIRQGKVRAIGASNHDAAQLRAALDAADRSNLPRYGVIQPEYNLYDRAGYEGPLRDLAIAEGLGVITYYSLASGFLSGKYRSTADLGKSVRGAGIAKYLDERGLRILDALDGVAHSHDARPAEVALAWLIARQGVTAPIASATSLEQLDSLIRATRLTLSADDLALLEGAGNPA</sequence>
<organism evidence="3 4">
    <name type="scientific">Pseudothauera rhizosphaerae</name>
    <dbReference type="NCBI Taxonomy" id="2565932"/>
    <lineage>
        <taxon>Bacteria</taxon>
        <taxon>Pseudomonadati</taxon>
        <taxon>Pseudomonadota</taxon>
        <taxon>Betaproteobacteria</taxon>
        <taxon>Rhodocyclales</taxon>
        <taxon>Zoogloeaceae</taxon>
        <taxon>Pseudothauera</taxon>
    </lineage>
</organism>
<dbReference type="FunFam" id="3.20.20.100:FF:000004">
    <property type="entry name" value="Oxidoreductase, aldo/keto reductase"/>
    <property type="match status" value="1"/>
</dbReference>
<dbReference type="InterPro" id="IPR050523">
    <property type="entry name" value="AKR_Detox_Biosynth"/>
</dbReference>
<dbReference type="PANTHER" id="PTHR43364:SF6">
    <property type="entry name" value="OXIDOREDUCTASE-RELATED"/>
    <property type="match status" value="1"/>
</dbReference>
<evidence type="ECO:0000313" key="3">
    <source>
        <dbReference type="EMBL" id="THF56530.1"/>
    </source>
</evidence>
<dbReference type="GO" id="GO:0016491">
    <property type="term" value="F:oxidoreductase activity"/>
    <property type="evidence" value="ECO:0007669"/>
    <property type="project" value="UniProtKB-KW"/>
</dbReference>
<evidence type="ECO:0000313" key="4">
    <source>
        <dbReference type="Proteomes" id="UP000307956"/>
    </source>
</evidence>
<evidence type="ECO:0000259" key="2">
    <source>
        <dbReference type="Pfam" id="PF00248"/>
    </source>
</evidence>
<dbReference type="SUPFAM" id="SSF51430">
    <property type="entry name" value="NAD(P)-linked oxidoreductase"/>
    <property type="match status" value="1"/>
</dbReference>
<comment type="caution">
    <text evidence="3">The sequence shown here is derived from an EMBL/GenBank/DDBJ whole genome shotgun (WGS) entry which is preliminary data.</text>
</comment>